<evidence type="ECO:0000313" key="10">
    <source>
        <dbReference type="EMBL" id="KAI5080563.1"/>
    </source>
</evidence>
<comment type="caution">
    <text evidence="10">The sequence shown here is derived from an EMBL/GenBank/DDBJ whole genome shotgun (WGS) entry which is preliminary data.</text>
</comment>
<dbReference type="GO" id="GO:0015031">
    <property type="term" value="P:protein transport"/>
    <property type="evidence" value="ECO:0007669"/>
    <property type="project" value="InterPro"/>
</dbReference>
<sequence>MSYEPNPFDEEAVNPFANSAGRPLGQSQYAGGAFFNPHAGSLSQADRDATINIPLGNGKDIAKKERELDAKEAELKRREQELKRREDAAARAGIVIEERNWPPFFPLIHHDIAREIPVHLQRIQYFAFASWLGIVTCLVWNVIAVTTNWIEVKHNGVKIWLLAVIYALSGIPGSYVLWYKPLYQAMRNESALKFGWFFLFYLLHVLFVIFAAIAPPVVFKGDSLAGILPAVDLFSKSTIVGIFYIVGFACFCVEGLLSLWVLQQVYMYFRGSGKAAQMKREAVNGAAGL</sequence>
<gene>
    <name evidence="10" type="ORF">GOP47_0003746</name>
</gene>
<keyword evidence="7" id="KW-0813">Transport</keyword>
<keyword evidence="7" id="KW-1003">Cell membrane</keyword>
<dbReference type="PANTHER" id="PTHR10687:SF2">
    <property type="entry name" value="SECRETORY CARRIER-ASSOCIATED MEMBRANE PROTEIN"/>
    <property type="match status" value="1"/>
</dbReference>
<dbReference type="GO" id="GO:0030658">
    <property type="term" value="C:transport vesicle membrane"/>
    <property type="evidence" value="ECO:0007669"/>
    <property type="project" value="UniProtKB-SubCell"/>
</dbReference>
<organism evidence="10 11">
    <name type="scientific">Adiantum capillus-veneris</name>
    <name type="common">Maidenhair fern</name>
    <dbReference type="NCBI Taxonomy" id="13818"/>
    <lineage>
        <taxon>Eukaryota</taxon>
        <taxon>Viridiplantae</taxon>
        <taxon>Streptophyta</taxon>
        <taxon>Embryophyta</taxon>
        <taxon>Tracheophyta</taxon>
        <taxon>Polypodiopsida</taxon>
        <taxon>Polypodiidae</taxon>
        <taxon>Polypodiales</taxon>
        <taxon>Pteridineae</taxon>
        <taxon>Pteridaceae</taxon>
        <taxon>Vittarioideae</taxon>
        <taxon>Adiantum</taxon>
    </lineage>
</organism>
<evidence type="ECO:0000256" key="6">
    <source>
        <dbReference type="ARBA" id="ARBA00023329"/>
    </source>
</evidence>
<keyword evidence="6 7" id="KW-0968">Cytoplasmic vesicle</keyword>
<keyword evidence="5 7" id="KW-0472">Membrane</keyword>
<evidence type="ECO:0000256" key="3">
    <source>
        <dbReference type="ARBA" id="ARBA00022692"/>
    </source>
</evidence>
<keyword evidence="4 7" id="KW-1133">Transmembrane helix</keyword>
<comment type="function">
    <text evidence="1 7">Probably involved in membrane trafficking.</text>
</comment>
<evidence type="ECO:0000256" key="8">
    <source>
        <dbReference type="SAM" id="Coils"/>
    </source>
</evidence>
<dbReference type="EMBL" id="JABFUD020000004">
    <property type="protein sequence ID" value="KAI5080563.1"/>
    <property type="molecule type" value="Genomic_DNA"/>
</dbReference>
<dbReference type="OrthoDB" id="242866at2759"/>
<dbReference type="InterPro" id="IPR007273">
    <property type="entry name" value="SCAMP"/>
</dbReference>
<dbReference type="Pfam" id="PF04144">
    <property type="entry name" value="SCAMP"/>
    <property type="match status" value="1"/>
</dbReference>
<feature type="transmembrane region" description="Helical" evidence="7">
    <location>
        <begin position="198"/>
        <end position="219"/>
    </location>
</feature>
<comment type="similarity">
    <text evidence="2 7">Belongs to the SCAMP family.</text>
</comment>
<dbReference type="PANTHER" id="PTHR10687">
    <property type="entry name" value="SECRETORY CARRIER-ASSOCIATED MEMBRANE PROTEIN SCAMP"/>
    <property type="match status" value="1"/>
</dbReference>
<feature type="coiled-coil region" evidence="8">
    <location>
        <begin position="61"/>
        <end position="88"/>
    </location>
</feature>
<reference evidence="10" key="1">
    <citation type="submission" date="2021-01" db="EMBL/GenBank/DDBJ databases">
        <title>Adiantum capillus-veneris genome.</title>
        <authorList>
            <person name="Fang Y."/>
            <person name="Liao Q."/>
        </authorList>
    </citation>
    <scope>NUCLEOTIDE SEQUENCE</scope>
    <source>
        <strain evidence="10">H3</strain>
        <tissue evidence="10">Leaf</tissue>
    </source>
</reference>
<keyword evidence="11" id="KW-1185">Reference proteome</keyword>
<dbReference type="Proteomes" id="UP000886520">
    <property type="component" value="Chromosome 4"/>
</dbReference>
<proteinExistence type="inferred from homology"/>
<dbReference type="GO" id="GO:0005886">
    <property type="term" value="C:plasma membrane"/>
    <property type="evidence" value="ECO:0007669"/>
    <property type="project" value="UniProtKB-SubCell"/>
</dbReference>
<evidence type="ECO:0000256" key="4">
    <source>
        <dbReference type="ARBA" id="ARBA00022989"/>
    </source>
</evidence>
<feature type="transmembrane region" description="Helical" evidence="7">
    <location>
        <begin position="239"/>
        <end position="262"/>
    </location>
</feature>
<accession>A0A9D4V6I9</accession>
<keyword evidence="8" id="KW-0175">Coiled coil</keyword>
<evidence type="ECO:0000256" key="2">
    <source>
        <dbReference type="ARBA" id="ARBA00010482"/>
    </source>
</evidence>
<feature type="transmembrane region" description="Helical" evidence="7">
    <location>
        <begin position="159"/>
        <end position="178"/>
    </location>
</feature>
<evidence type="ECO:0000313" key="11">
    <source>
        <dbReference type="Proteomes" id="UP000886520"/>
    </source>
</evidence>
<protein>
    <recommendedName>
        <fullName evidence="7">Secretory carrier-associated membrane protein</fullName>
        <shortName evidence="7">Secretory carrier membrane protein</shortName>
    </recommendedName>
</protein>
<evidence type="ECO:0000256" key="7">
    <source>
        <dbReference type="RuleBase" id="RU363122"/>
    </source>
</evidence>
<name>A0A9D4V6I9_ADICA</name>
<evidence type="ECO:0000256" key="9">
    <source>
        <dbReference type="SAM" id="MobiDB-lite"/>
    </source>
</evidence>
<keyword evidence="3 7" id="KW-0812">Transmembrane</keyword>
<comment type="subcellular location">
    <subcellularLocation>
        <location evidence="7">Cell membrane</location>
        <topology evidence="7">Multi-pass membrane protein</topology>
    </subcellularLocation>
    <subcellularLocation>
        <location evidence="7">Cytoplasmic vesicle</location>
        <location evidence="7">Secretory vesicle membrane</location>
        <topology evidence="7">Multi-pass membrane protein</topology>
    </subcellularLocation>
</comment>
<evidence type="ECO:0000256" key="1">
    <source>
        <dbReference type="ARBA" id="ARBA00004003"/>
    </source>
</evidence>
<feature type="region of interest" description="Disordered" evidence="9">
    <location>
        <begin position="1"/>
        <end position="32"/>
    </location>
</feature>
<dbReference type="GO" id="GO:0032588">
    <property type="term" value="C:trans-Golgi network membrane"/>
    <property type="evidence" value="ECO:0007669"/>
    <property type="project" value="TreeGrafter"/>
</dbReference>
<feature type="transmembrane region" description="Helical" evidence="7">
    <location>
        <begin position="125"/>
        <end position="147"/>
    </location>
</feature>
<dbReference type="GO" id="GO:0055038">
    <property type="term" value="C:recycling endosome membrane"/>
    <property type="evidence" value="ECO:0007669"/>
    <property type="project" value="TreeGrafter"/>
</dbReference>
<evidence type="ECO:0000256" key="5">
    <source>
        <dbReference type="ARBA" id="ARBA00023136"/>
    </source>
</evidence>
<dbReference type="AlphaFoldDB" id="A0A9D4V6I9"/>